<sequence>MPFHPFSIPFYYRTMLFGKDQDEEWMTRDYEDDLFDYNMNTSPRTDKDNLGGLDFRGDIVNGGRMSMVGDDASIEMR</sequence>
<name>A0A9N9PZB6_9HELO</name>
<gene>
    <name evidence="1" type="ORF">HYALB_00006981</name>
</gene>
<dbReference type="Proteomes" id="UP000701801">
    <property type="component" value="Unassembled WGS sequence"/>
</dbReference>
<reference evidence="1" key="1">
    <citation type="submission" date="2021-07" db="EMBL/GenBank/DDBJ databases">
        <authorList>
            <person name="Durling M."/>
        </authorList>
    </citation>
    <scope>NUCLEOTIDE SEQUENCE</scope>
</reference>
<evidence type="ECO:0000313" key="1">
    <source>
        <dbReference type="EMBL" id="CAG8973710.1"/>
    </source>
</evidence>
<protein>
    <submittedName>
        <fullName evidence="1">Uncharacterized protein</fullName>
    </submittedName>
</protein>
<organism evidence="1 2">
    <name type="scientific">Hymenoscyphus albidus</name>
    <dbReference type="NCBI Taxonomy" id="595503"/>
    <lineage>
        <taxon>Eukaryota</taxon>
        <taxon>Fungi</taxon>
        <taxon>Dikarya</taxon>
        <taxon>Ascomycota</taxon>
        <taxon>Pezizomycotina</taxon>
        <taxon>Leotiomycetes</taxon>
        <taxon>Helotiales</taxon>
        <taxon>Helotiaceae</taxon>
        <taxon>Hymenoscyphus</taxon>
    </lineage>
</organism>
<dbReference type="EMBL" id="CAJVRM010000078">
    <property type="protein sequence ID" value="CAG8973710.1"/>
    <property type="molecule type" value="Genomic_DNA"/>
</dbReference>
<comment type="caution">
    <text evidence="1">The sequence shown here is derived from an EMBL/GenBank/DDBJ whole genome shotgun (WGS) entry which is preliminary data.</text>
</comment>
<proteinExistence type="predicted"/>
<dbReference type="AlphaFoldDB" id="A0A9N9PZB6"/>
<keyword evidence="2" id="KW-1185">Reference proteome</keyword>
<evidence type="ECO:0000313" key="2">
    <source>
        <dbReference type="Proteomes" id="UP000701801"/>
    </source>
</evidence>
<accession>A0A9N9PZB6</accession>